<keyword evidence="2" id="KW-1185">Reference proteome</keyword>
<organism evidence="1 2">
    <name type="scientific">Heterodera schachtii</name>
    <name type="common">Sugarbeet cyst nematode worm</name>
    <name type="synonym">Tylenchus schachtii</name>
    <dbReference type="NCBI Taxonomy" id="97005"/>
    <lineage>
        <taxon>Eukaryota</taxon>
        <taxon>Metazoa</taxon>
        <taxon>Ecdysozoa</taxon>
        <taxon>Nematoda</taxon>
        <taxon>Chromadorea</taxon>
        <taxon>Rhabditida</taxon>
        <taxon>Tylenchina</taxon>
        <taxon>Tylenchomorpha</taxon>
        <taxon>Tylenchoidea</taxon>
        <taxon>Heteroderidae</taxon>
        <taxon>Heteroderinae</taxon>
        <taxon>Heterodera</taxon>
    </lineage>
</organism>
<protein>
    <submittedName>
        <fullName evidence="1">Uncharacterized protein</fullName>
    </submittedName>
</protein>
<reference evidence="1 2" key="1">
    <citation type="submission" date="2024-10" db="EMBL/GenBank/DDBJ databases">
        <authorList>
            <person name="Kim D."/>
        </authorList>
    </citation>
    <scope>NUCLEOTIDE SEQUENCE [LARGE SCALE GENOMIC DNA]</scope>
    <source>
        <strain evidence="1">Taebaek</strain>
    </source>
</reference>
<sequence>MSTPSSAAADDDGTASTSLVRIGDTIRANIEMLADRAKSNWKQNMEQFEQISFRSIAVPVFGEARLAKWDTGWERVKDIYRLELTMEWRILKMAFCTGFGTRLNKFL</sequence>
<dbReference type="AlphaFoldDB" id="A0ABD2IKK9"/>
<evidence type="ECO:0000313" key="1">
    <source>
        <dbReference type="EMBL" id="KAL3079791.1"/>
    </source>
</evidence>
<name>A0ABD2IKK9_HETSC</name>
<dbReference type="EMBL" id="JBICCN010000300">
    <property type="protein sequence ID" value="KAL3079791.1"/>
    <property type="molecule type" value="Genomic_DNA"/>
</dbReference>
<gene>
    <name evidence="1" type="ORF">niasHS_014073</name>
</gene>
<dbReference type="Proteomes" id="UP001620645">
    <property type="component" value="Unassembled WGS sequence"/>
</dbReference>
<accession>A0ABD2IKK9</accession>
<comment type="caution">
    <text evidence="1">The sequence shown here is derived from an EMBL/GenBank/DDBJ whole genome shotgun (WGS) entry which is preliminary data.</text>
</comment>
<evidence type="ECO:0000313" key="2">
    <source>
        <dbReference type="Proteomes" id="UP001620645"/>
    </source>
</evidence>
<proteinExistence type="predicted"/>